<accession>A0A150FU31</accession>
<dbReference type="OrthoDB" id="555520at2759"/>
<comment type="caution">
    <text evidence="1">The sequence shown here is derived from an EMBL/GenBank/DDBJ whole genome shotgun (WGS) entry which is preliminary data.</text>
</comment>
<sequence>MVLISPFSPNDPLRGSAIFDPSALRPVYGTLVAVHTRMPYCPPASDRDAWLAGAADFAFFAGSSTYGGEPISVPGMHVGRTGMSGNAGTPVLDFNMTNLALTLASGASVLSSYGSNDEIDSWAYDIAWSSRLASGTLMSQNSFTGRRTDSIAGWTAESERVAASVDIRTVGGRPQLFMLVPRLELLYDMVAERQLSVFGVPYSGTARFNLALRLVATRRDLRLRLRMGGGRGRLLYGAHRRCQLRYAVTSTAVASATSLAVTTAAIAAGRRRAAPAATFAAAATSTFASASAATFASAATAAFAPTANRVVTSAATTTPASVAASTLAATTTTPLATAAAGPPDQTIPRNASSLLRLSLAMEGVDPVALNASAAAKDALASAVIGIVAAAADGRGGGAAARVLSGALIRVDSVASVPSADGAAAVVSMRLLAAATADAAAAAAAQVAFDALQTATLNLRLQRAIRAAGDGVRRSPLAKAQVRALSGQLAAAL</sequence>
<proteinExistence type="predicted"/>
<organism evidence="1 2">
    <name type="scientific">Gonium pectorale</name>
    <name type="common">Green alga</name>
    <dbReference type="NCBI Taxonomy" id="33097"/>
    <lineage>
        <taxon>Eukaryota</taxon>
        <taxon>Viridiplantae</taxon>
        <taxon>Chlorophyta</taxon>
        <taxon>core chlorophytes</taxon>
        <taxon>Chlorophyceae</taxon>
        <taxon>CS clade</taxon>
        <taxon>Chlamydomonadales</taxon>
        <taxon>Volvocaceae</taxon>
        <taxon>Gonium</taxon>
    </lineage>
</organism>
<dbReference type="Proteomes" id="UP000075714">
    <property type="component" value="Unassembled WGS sequence"/>
</dbReference>
<dbReference type="EMBL" id="LSYV01000759">
    <property type="protein sequence ID" value="KXZ41124.1"/>
    <property type="molecule type" value="Genomic_DNA"/>
</dbReference>
<name>A0A150FU31_GONPE</name>
<evidence type="ECO:0000313" key="1">
    <source>
        <dbReference type="EMBL" id="KXZ41124.1"/>
    </source>
</evidence>
<protein>
    <submittedName>
        <fullName evidence="1">Uncharacterized protein</fullName>
    </submittedName>
</protein>
<reference evidence="2" key="1">
    <citation type="journal article" date="2016" name="Nat. Commun.">
        <title>The Gonium pectorale genome demonstrates co-option of cell cycle regulation during the evolution of multicellularity.</title>
        <authorList>
            <person name="Hanschen E.R."/>
            <person name="Marriage T.N."/>
            <person name="Ferris P.J."/>
            <person name="Hamaji T."/>
            <person name="Toyoda A."/>
            <person name="Fujiyama A."/>
            <person name="Neme R."/>
            <person name="Noguchi H."/>
            <person name="Minakuchi Y."/>
            <person name="Suzuki M."/>
            <person name="Kawai-Toyooka H."/>
            <person name="Smith D.R."/>
            <person name="Sparks H."/>
            <person name="Anderson J."/>
            <person name="Bakaric R."/>
            <person name="Luria V."/>
            <person name="Karger A."/>
            <person name="Kirschner M.W."/>
            <person name="Durand P.M."/>
            <person name="Michod R.E."/>
            <person name="Nozaki H."/>
            <person name="Olson B.J."/>
        </authorList>
    </citation>
    <scope>NUCLEOTIDE SEQUENCE [LARGE SCALE GENOMIC DNA]</scope>
    <source>
        <strain evidence="2">NIES-2863</strain>
    </source>
</reference>
<keyword evidence="2" id="KW-1185">Reference proteome</keyword>
<dbReference type="AlphaFoldDB" id="A0A150FU31"/>
<gene>
    <name evidence="1" type="ORF">GPECTOR_763g930</name>
</gene>
<evidence type="ECO:0000313" key="2">
    <source>
        <dbReference type="Proteomes" id="UP000075714"/>
    </source>
</evidence>